<dbReference type="InterPro" id="IPR001296">
    <property type="entry name" value="Glyco_trans_1"/>
</dbReference>
<name>A0A2S1KUD6_9LACO</name>
<feature type="domain" description="Glycosyl transferase family 1" evidence="1">
    <location>
        <begin position="201"/>
        <end position="353"/>
    </location>
</feature>
<dbReference type="EMBL" id="CP020928">
    <property type="protein sequence ID" value="AWF96580.1"/>
    <property type="molecule type" value="Genomic_DNA"/>
</dbReference>
<proteinExistence type="predicted"/>
<evidence type="ECO:0000259" key="2">
    <source>
        <dbReference type="Pfam" id="PF13579"/>
    </source>
</evidence>
<dbReference type="Gene3D" id="3.40.50.2000">
    <property type="entry name" value="Glycogen Phosphorylase B"/>
    <property type="match status" value="2"/>
</dbReference>
<organism evidence="3 4">
    <name type="scientific">Weissella cibaria</name>
    <dbReference type="NCBI Taxonomy" id="137591"/>
    <lineage>
        <taxon>Bacteria</taxon>
        <taxon>Bacillati</taxon>
        <taxon>Bacillota</taxon>
        <taxon>Bacilli</taxon>
        <taxon>Lactobacillales</taxon>
        <taxon>Lactobacillaceae</taxon>
        <taxon>Weissella</taxon>
    </lineage>
</organism>
<dbReference type="PANTHER" id="PTHR12526">
    <property type="entry name" value="GLYCOSYLTRANSFERASE"/>
    <property type="match status" value="1"/>
</dbReference>
<evidence type="ECO:0000313" key="4">
    <source>
        <dbReference type="Proteomes" id="UP000244870"/>
    </source>
</evidence>
<sequence length="387" mass="44047">MKKQKVLLIAAKANMIWQFNQRNIEMLLDLGYEVHVATNFVDFGSFSADENEILKSWLTMHDVKWHQIDFERRLGTLSGNRKALSQLDDVFNNNEFSFVHVHSPLGGILGRIIAMRHRVKSIYTCHGMHFYKGGPLKDWLVFFPIEWLFALITHTVVVINQEDEKIARWMPFKKRFRIHGNGSLVKEAFTVSGEQKEQNRLKIRSELGISNDDFIILSVGELSDRKNHTVVLKALSELKKQGFYPKYLIAGVGDLSETLQEKIEELGLTNQVSLLGYRTDIRQLNHAADLFVFPSLREGLGLAGLDAVVDGTYILGGKFGGIKDYIVDHSVGRLINPNDEIQIATLIRERMGKNSDNLSQYAINELTKFDISSVDDVMKAAYQQFSI</sequence>
<dbReference type="RefSeq" id="WP_108730986.1">
    <property type="nucleotide sequence ID" value="NZ_CP020928.1"/>
</dbReference>
<dbReference type="Pfam" id="PF13579">
    <property type="entry name" value="Glyco_trans_4_4"/>
    <property type="match status" value="1"/>
</dbReference>
<dbReference type="SUPFAM" id="SSF53756">
    <property type="entry name" value="UDP-Glycosyltransferase/glycogen phosphorylase"/>
    <property type="match status" value="1"/>
</dbReference>
<dbReference type="Proteomes" id="UP000244870">
    <property type="component" value="Chromosome"/>
</dbReference>
<evidence type="ECO:0000313" key="3">
    <source>
        <dbReference type="EMBL" id="AWF96580.1"/>
    </source>
</evidence>
<dbReference type="Pfam" id="PF00534">
    <property type="entry name" value="Glycos_transf_1"/>
    <property type="match status" value="1"/>
</dbReference>
<gene>
    <name evidence="3" type="ORF">B6254_2229</name>
</gene>
<dbReference type="AlphaFoldDB" id="A0A2S1KUD6"/>
<evidence type="ECO:0000259" key="1">
    <source>
        <dbReference type="Pfam" id="PF00534"/>
    </source>
</evidence>
<dbReference type="InterPro" id="IPR028098">
    <property type="entry name" value="Glyco_trans_4-like_N"/>
</dbReference>
<feature type="domain" description="Glycosyltransferase subfamily 4-like N-terminal" evidence="2">
    <location>
        <begin position="21"/>
        <end position="182"/>
    </location>
</feature>
<dbReference type="GO" id="GO:0016757">
    <property type="term" value="F:glycosyltransferase activity"/>
    <property type="evidence" value="ECO:0007669"/>
    <property type="project" value="InterPro"/>
</dbReference>
<protein>
    <submittedName>
        <fullName evidence="3">Uncharacterized protein</fullName>
    </submittedName>
</protein>
<reference evidence="3 4" key="1">
    <citation type="submission" date="2017-04" db="EMBL/GenBank/DDBJ databases">
        <title>Weissella cibaria strain m2 complete genome.</title>
        <authorList>
            <person name="Pan Q."/>
            <person name="Tan M."/>
            <person name="Yao F."/>
            <person name="Su S."/>
        </authorList>
    </citation>
    <scope>NUCLEOTIDE SEQUENCE [LARGE SCALE GENOMIC DNA]</scope>
    <source>
        <strain evidence="3 4">M2</strain>
    </source>
</reference>
<accession>A0A2S1KUD6</accession>